<evidence type="ECO:0000313" key="1">
    <source>
        <dbReference type="EMBL" id="ETR65608.1"/>
    </source>
</evidence>
<dbReference type="InterPro" id="IPR013320">
    <property type="entry name" value="ConA-like_dom_sf"/>
</dbReference>
<dbReference type="Gene3D" id="2.60.120.200">
    <property type="match status" value="1"/>
</dbReference>
<organism evidence="1 2">
    <name type="scientific">Candidatus Magnetoglobus multicellularis str. Araruama</name>
    <dbReference type="NCBI Taxonomy" id="890399"/>
    <lineage>
        <taxon>Bacteria</taxon>
        <taxon>Pseudomonadati</taxon>
        <taxon>Thermodesulfobacteriota</taxon>
        <taxon>Desulfobacteria</taxon>
        <taxon>Desulfobacterales</taxon>
        <taxon>Desulfobacteraceae</taxon>
        <taxon>Candidatus Magnetoglobus</taxon>
    </lineage>
</organism>
<sequence>KVSDLSFRQNLIGFTDSTLLSPSISDQLLFVEHTGQLVGYTFDGGIKSCFGTTVVTTGIWHSAVITFKDNDKMIVYLDGAWEAEVAIGTRWAGGDRHLMGRITDDITLDEVVFYDRALTPEDVLQYHQAQFGV</sequence>
<evidence type="ECO:0008006" key="3">
    <source>
        <dbReference type="Google" id="ProtNLM"/>
    </source>
</evidence>
<accession>A0A1V1NSS4</accession>
<feature type="non-terminal residue" evidence="1">
    <location>
        <position position="1"/>
    </location>
</feature>
<gene>
    <name evidence="1" type="ORF">OMM_13985</name>
</gene>
<protein>
    <recommendedName>
        <fullName evidence="3">LamG-like jellyroll fold domain-containing protein</fullName>
    </recommendedName>
</protein>
<dbReference type="EMBL" id="ATBP01002658">
    <property type="protein sequence ID" value="ETR65608.1"/>
    <property type="molecule type" value="Genomic_DNA"/>
</dbReference>
<dbReference type="Pfam" id="PF13385">
    <property type="entry name" value="Laminin_G_3"/>
    <property type="match status" value="1"/>
</dbReference>
<name>A0A1V1NSS4_9BACT</name>
<dbReference type="AlphaFoldDB" id="A0A1V1NSS4"/>
<evidence type="ECO:0000313" key="2">
    <source>
        <dbReference type="Proteomes" id="UP000189670"/>
    </source>
</evidence>
<comment type="caution">
    <text evidence="1">The sequence shown here is derived from an EMBL/GenBank/DDBJ whole genome shotgun (WGS) entry which is preliminary data.</text>
</comment>
<dbReference type="Proteomes" id="UP000189670">
    <property type="component" value="Unassembled WGS sequence"/>
</dbReference>
<dbReference type="SUPFAM" id="SSF49899">
    <property type="entry name" value="Concanavalin A-like lectins/glucanases"/>
    <property type="match status" value="1"/>
</dbReference>
<reference evidence="2" key="1">
    <citation type="submission" date="2012-11" db="EMBL/GenBank/DDBJ databases">
        <authorList>
            <person name="Lucero-Rivera Y.E."/>
            <person name="Tovar-Ramirez D."/>
        </authorList>
    </citation>
    <scope>NUCLEOTIDE SEQUENCE [LARGE SCALE GENOMIC DNA]</scope>
    <source>
        <strain evidence="2">Araruama</strain>
    </source>
</reference>
<proteinExistence type="predicted"/>